<reference evidence="1 2" key="1">
    <citation type="submission" date="2024-09" db="EMBL/GenBank/DDBJ databases">
        <title>Floridaenema gen nov. (Aerosakkonemataceae, Aerosakkonematales ord. nov., Cyanobacteria) from benthic tropical and subtropical fresh waters, with the description of four new species.</title>
        <authorList>
            <person name="Moretto J.A."/>
            <person name="Berthold D.E."/>
            <person name="Lefler F.W."/>
            <person name="Huang I.-S."/>
            <person name="Laughinghouse H. IV."/>
        </authorList>
    </citation>
    <scope>NUCLEOTIDE SEQUENCE [LARGE SCALE GENOMIC DNA]</scope>
    <source>
        <strain evidence="1 2">BLCC-F154</strain>
    </source>
</reference>
<dbReference type="EMBL" id="JBHFNS010000093">
    <property type="protein sequence ID" value="MFB2938913.1"/>
    <property type="molecule type" value="Genomic_DNA"/>
</dbReference>
<comment type="caution">
    <text evidence="1">The sequence shown here is derived from an EMBL/GenBank/DDBJ whole genome shotgun (WGS) entry which is preliminary data.</text>
</comment>
<sequence>MIRKPSTKQAPKIVLDSDRLQALVTDLGETKEGIIVGGNYNRYASIELNYLVIENQETGSYGAIRATFRF</sequence>
<dbReference type="RefSeq" id="WP_413260395.1">
    <property type="nucleotide sequence ID" value="NZ_JBHFNS010000093.1"/>
</dbReference>
<gene>
    <name evidence="1" type="ORF">ACE1B6_26975</name>
</gene>
<organism evidence="1 2">
    <name type="scientific">Floridaenema fluviatile BLCC-F154</name>
    <dbReference type="NCBI Taxonomy" id="3153640"/>
    <lineage>
        <taxon>Bacteria</taxon>
        <taxon>Bacillati</taxon>
        <taxon>Cyanobacteriota</taxon>
        <taxon>Cyanophyceae</taxon>
        <taxon>Oscillatoriophycideae</taxon>
        <taxon>Aerosakkonematales</taxon>
        <taxon>Aerosakkonemataceae</taxon>
        <taxon>Floridanema</taxon>
        <taxon>Floridanema fluviatile</taxon>
    </lineage>
</organism>
<accession>A0ABV4YJQ8</accession>
<dbReference type="Proteomes" id="UP001576776">
    <property type="component" value="Unassembled WGS sequence"/>
</dbReference>
<evidence type="ECO:0000313" key="2">
    <source>
        <dbReference type="Proteomes" id="UP001576776"/>
    </source>
</evidence>
<name>A0ABV4YJQ8_9CYAN</name>
<proteinExistence type="predicted"/>
<evidence type="ECO:0000313" key="1">
    <source>
        <dbReference type="EMBL" id="MFB2938913.1"/>
    </source>
</evidence>
<keyword evidence="2" id="KW-1185">Reference proteome</keyword>
<protein>
    <submittedName>
        <fullName evidence="1">Uncharacterized protein</fullName>
    </submittedName>
</protein>